<dbReference type="Proteomes" id="UP001562425">
    <property type="component" value="Unassembled WGS sequence"/>
</dbReference>
<reference evidence="7 8" key="1">
    <citation type="submission" date="2024-05" db="EMBL/GenBank/DDBJ databases">
        <title>Culex pipiens pipiens assembly and annotation.</title>
        <authorList>
            <person name="Alout H."/>
            <person name="Durand T."/>
        </authorList>
    </citation>
    <scope>NUCLEOTIDE SEQUENCE [LARGE SCALE GENOMIC DNA]</scope>
    <source>
        <strain evidence="7">HA-2024</strain>
        <tissue evidence="7">Whole body</tissue>
    </source>
</reference>
<evidence type="ECO:0000313" key="7">
    <source>
        <dbReference type="EMBL" id="KAL1397503.1"/>
    </source>
</evidence>
<keyword evidence="4" id="KW-0496">Mitochondrion</keyword>
<keyword evidence="6" id="KW-0812">Transmembrane</keyword>
<evidence type="ECO:0000256" key="3">
    <source>
        <dbReference type="ARBA" id="ARBA00022792"/>
    </source>
</evidence>
<comment type="similarity">
    <text evidence="2">Belongs to the cytochrome c oxidase VIIa family.</text>
</comment>
<keyword evidence="6" id="KW-1133">Transmembrane helix</keyword>
<keyword evidence="3" id="KW-0999">Mitochondrion inner membrane</keyword>
<organism evidence="7 8">
    <name type="scientific">Culex pipiens pipiens</name>
    <name type="common">Northern house mosquito</name>
    <dbReference type="NCBI Taxonomy" id="38569"/>
    <lineage>
        <taxon>Eukaryota</taxon>
        <taxon>Metazoa</taxon>
        <taxon>Ecdysozoa</taxon>
        <taxon>Arthropoda</taxon>
        <taxon>Hexapoda</taxon>
        <taxon>Insecta</taxon>
        <taxon>Pterygota</taxon>
        <taxon>Neoptera</taxon>
        <taxon>Endopterygota</taxon>
        <taxon>Diptera</taxon>
        <taxon>Nematocera</taxon>
        <taxon>Culicoidea</taxon>
        <taxon>Culicidae</taxon>
        <taxon>Culicinae</taxon>
        <taxon>Culicini</taxon>
        <taxon>Culex</taxon>
        <taxon>Culex</taxon>
    </lineage>
</organism>
<keyword evidence="5 6" id="KW-0472">Membrane</keyword>
<dbReference type="EMBL" id="JBEHCU010006272">
    <property type="protein sequence ID" value="KAL1397503.1"/>
    <property type="molecule type" value="Genomic_DNA"/>
</dbReference>
<evidence type="ECO:0000256" key="4">
    <source>
        <dbReference type="ARBA" id="ARBA00023128"/>
    </source>
</evidence>
<dbReference type="GO" id="GO:0005743">
    <property type="term" value="C:mitochondrial inner membrane"/>
    <property type="evidence" value="ECO:0007669"/>
    <property type="project" value="UniProtKB-SubCell"/>
</dbReference>
<evidence type="ECO:0000313" key="8">
    <source>
        <dbReference type="Proteomes" id="UP001562425"/>
    </source>
</evidence>
<dbReference type="SUPFAM" id="SSF81419">
    <property type="entry name" value="Mitochondrial cytochrome c oxidase subunit VIIa"/>
    <property type="match status" value="1"/>
</dbReference>
<keyword evidence="8" id="KW-1185">Reference proteome</keyword>
<proteinExistence type="inferred from homology"/>
<protein>
    <submittedName>
        <fullName evidence="7">Uncharacterized protein</fullName>
    </submittedName>
</protein>
<feature type="transmembrane region" description="Helical" evidence="6">
    <location>
        <begin position="114"/>
        <end position="138"/>
    </location>
</feature>
<dbReference type="Pfam" id="PF02238">
    <property type="entry name" value="COX7a"/>
    <property type="match status" value="1"/>
</dbReference>
<sequence>MRTIKGTHYTNSHSQCFIRQPNTMSLPAKMALARTLANPKAPCLLAIQRRTFFAKKCPQKVDPCKGGGVEGGATAGSANEIPVGYKLLKETQAKFQLKDGLPIWLKGGPNDRMMYLSTVGLALVGLGGSVLFIANMILTT</sequence>
<evidence type="ECO:0000256" key="5">
    <source>
        <dbReference type="ARBA" id="ARBA00023136"/>
    </source>
</evidence>
<comment type="subcellular location">
    <subcellularLocation>
        <location evidence="1">Mitochondrion inner membrane</location>
    </subcellularLocation>
</comment>
<evidence type="ECO:0000256" key="6">
    <source>
        <dbReference type="SAM" id="Phobius"/>
    </source>
</evidence>
<comment type="caution">
    <text evidence="7">The sequence shown here is derived from an EMBL/GenBank/DDBJ whole genome shotgun (WGS) entry which is preliminary data.</text>
</comment>
<dbReference type="InterPro" id="IPR036539">
    <property type="entry name" value="Cyt_c_oxidase_su7a_sf"/>
</dbReference>
<dbReference type="Gene3D" id="4.10.91.10">
    <property type="entry name" value="Cytochrome c oxidase, subunit VIIa"/>
    <property type="match status" value="1"/>
</dbReference>
<dbReference type="AlphaFoldDB" id="A0ABD1DCW2"/>
<gene>
    <name evidence="7" type="ORF">pipiens_009709</name>
</gene>
<evidence type="ECO:0000256" key="1">
    <source>
        <dbReference type="ARBA" id="ARBA00004273"/>
    </source>
</evidence>
<evidence type="ECO:0000256" key="2">
    <source>
        <dbReference type="ARBA" id="ARBA00009331"/>
    </source>
</evidence>
<name>A0ABD1DCW2_CULPP</name>
<dbReference type="InterPro" id="IPR039297">
    <property type="entry name" value="COX7a"/>
</dbReference>
<accession>A0ABD1DCW2</accession>